<dbReference type="AlphaFoldDB" id="A0AA47FGA2"/>
<feature type="region of interest" description="Disordered" evidence="1">
    <location>
        <begin position="1"/>
        <end position="26"/>
    </location>
</feature>
<dbReference type="RefSeq" id="WP_268398264.1">
    <property type="nucleotide sequence ID" value="NZ_CP113787.1"/>
</dbReference>
<evidence type="ECO:0000313" key="2">
    <source>
        <dbReference type="EMBL" id="WAL42622.1"/>
    </source>
</evidence>
<dbReference type="EMBL" id="CP113787">
    <property type="protein sequence ID" value="WAL42622.1"/>
    <property type="molecule type" value="Genomic_DNA"/>
</dbReference>
<sequence length="49" mass="5473">MRKPVCTCLTPAPKQPTSTTTPTWTPQQRATLTQRDVHGGLFGGFGWEW</sequence>
<name>A0AA47FGA2_ACTNA</name>
<evidence type="ECO:0000256" key="1">
    <source>
        <dbReference type="SAM" id="MobiDB-lite"/>
    </source>
</evidence>
<reference evidence="2" key="1">
    <citation type="submission" date="2022-11" db="EMBL/GenBank/DDBJ databases">
        <title>Dental biofilm bacteria. Genome sequencing and assembly.</title>
        <authorList>
            <person name="Robertsson C."/>
        </authorList>
    </citation>
    <scope>NUCLEOTIDE SEQUENCE</scope>
    <source>
        <strain evidence="2">CW</strain>
    </source>
</reference>
<feature type="compositionally biased region" description="Low complexity" evidence="1">
    <location>
        <begin position="10"/>
        <end position="26"/>
    </location>
</feature>
<proteinExistence type="predicted"/>
<organism evidence="2 3">
    <name type="scientific">Actinomyces naeslundii</name>
    <dbReference type="NCBI Taxonomy" id="1655"/>
    <lineage>
        <taxon>Bacteria</taxon>
        <taxon>Bacillati</taxon>
        <taxon>Actinomycetota</taxon>
        <taxon>Actinomycetes</taxon>
        <taxon>Actinomycetales</taxon>
        <taxon>Actinomycetaceae</taxon>
        <taxon>Actinomyces</taxon>
    </lineage>
</organism>
<dbReference type="Proteomes" id="UP001163127">
    <property type="component" value="Chromosome"/>
</dbReference>
<gene>
    <name evidence="2" type="ORF">OFA60_11345</name>
</gene>
<accession>A0AA47FGA2</accession>
<protein>
    <submittedName>
        <fullName evidence="2">Uncharacterized protein</fullName>
    </submittedName>
</protein>
<evidence type="ECO:0000313" key="3">
    <source>
        <dbReference type="Proteomes" id="UP001163127"/>
    </source>
</evidence>